<feature type="domain" description="Dipicolinate synthase subunit A N-terminal" evidence="2">
    <location>
        <begin position="7"/>
        <end position="124"/>
    </location>
</feature>
<dbReference type="AlphaFoldDB" id="A0A1H8NQK1"/>
<gene>
    <name evidence="3" type="ORF">SAMN04488134_10670</name>
</gene>
<evidence type="ECO:0000259" key="1">
    <source>
        <dbReference type="Pfam" id="PF02826"/>
    </source>
</evidence>
<dbReference type="InterPro" id="IPR036291">
    <property type="entry name" value="NAD(P)-bd_dom_sf"/>
</dbReference>
<dbReference type="Proteomes" id="UP000199300">
    <property type="component" value="Unassembled WGS sequence"/>
</dbReference>
<dbReference type="GO" id="GO:0051287">
    <property type="term" value="F:NAD binding"/>
    <property type="evidence" value="ECO:0007669"/>
    <property type="project" value="InterPro"/>
</dbReference>
<organism evidence="3 4">
    <name type="scientific">Amphibacillus marinus</name>
    <dbReference type="NCBI Taxonomy" id="872970"/>
    <lineage>
        <taxon>Bacteria</taxon>
        <taxon>Bacillati</taxon>
        <taxon>Bacillota</taxon>
        <taxon>Bacilli</taxon>
        <taxon>Bacillales</taxon>
        <taxon>Bacillaceae</taxon>
        <taxon>Amphibacillus</taxon>
    </lineage>
</organism>
<sequence>MSKRLEIAVIGGDARYLELIKKLTYSEKYTIHLIGYDQLDPGYFSVNYTDLSAINPEELAAVILPITGVSENGEINPVFSNQLITFPEDWFSQLADACFVFTGITTPFLDDQVKQHAIRLVALMDRDDVAIYNAIPTAEGTVMLAIQHMNITIHEAQVVILGLGRVGLIVADRFAKLGAKVAVGVRKTRDIAKANALGFIGFHLGDLLAYTEKCDLLINTIPVLVVNKSHLNTLKTDATIIDLASKPGGVDFDYAAKRGLNTIHALGLPAKVAPKTAGEILANVIDQLIAEH</sequence>
<accession>A0A1H8NQK1</accession>
<dbReference type="InterPro" id="IPR014215">
    <property type="entry name" value="Dipicolinic_acid_synth_A"/>
</dbReference>
<dbReference type="RefSeq" id="WP_091497344.1">
    <property type="nucleotide sequence ID" value="NZ_FODJ01000006.1"/>
</dbReference>
<dbReference type="Pfam" id="PF16924">
    <property type="entry name" value="DpaA_N"/>
    <property type="match status" value="1"/>
</dbReference>
<feature type="domain" description="D-isomer specific 2-hydroxyacid dehydrogenase NAD-binding" evidence="1">
    <location>
        <begin position="149"/>
        <end position="244"/>
    </location>
</feature>
<dbReference type="NCBIfam" id="NF006162">
    <property type="entry name" value="PRK08306.1"/>
    <property type="match status" value="1"/>
</dbReference>
<reference evidence="3 4" key="1">
    <citation type="submission" date="2016-10" db="EMBL/GenBank/DDBJ databases">
        <authorList>
            <person name="de Groot N.N."/>
        </authorList>
    </citation>
    <scope>NUCLEOTIDE SEQUENCE [LARGE SCALE GENOMIC DNA]</scope>
    <source>
        <strain evidence="3 4">CGMCC 1.10434</strain>
    </source>
</reference>
<evidence type="ECO:0000259" key="2">
    <source>
        <dbReference type="Pfam" id="PF16924"/>
    </source>
</evidence>
<dbReference type="Gene3D" id="3.40.50.720">
    <property type="entry name" value="NAD(P)-binding Rossmann-like Domain"/>
    <property type="match status" value="1"/>
</dbReference>
<proteinExistence type="predicted"/>
<dbReference type="SUPFAM" id="SSF51735">
    <property type="entry name" value="NAD(P)-binding Rossmann-fold domains"/>
    <property type="match status" value="1"/>
</dbReference>
<dbReference type="InterPro" id="IPR006140">
    <property type="entry name" value="D-isomer_DH_NAD-bd"/>
</dbReference>
<dbReference type="OrthoDB" id="8840764at2"/>
<dbReference type="STRING" id="872970.SAMN04488134_10670"/>
<name>A0A1H8NQK1_9BACI</name>
<evidence type="ECO:0000313" key="4">
    <source>
        <dbReference type="Proteomes" id="UP000199300"/>
    </source>
</evidence>
<dbReference type="NCBIfam" id="TIGR02853">
    <property type="entry name" value="spore_dpaA"/>
    <property type="match status" value="1"/>
</dbReference>
<keyword evidence="4" id="KW-1185">Reference proteome</keyword>
<dbReference type="Pfam" id="PF02826">
    <property type="entry name" value="2-Hacid_dh_C"/>
    <property type="match status" value="1"/>
</dbReference>
<dbReference type="EMBL" id="FODJ01000006">
    <property type="protein sequence ID" value="SEO31877.1"/>
    <property type="molecule type" value="Genomic_DNA"/>
</dbReference>
<protein>
    <submittedName>
        <fullName evidence="3">Dipicolinate synthase subunit A</fullName>
    </submittedName>
</protein>
<evidence type="ECO:0000313" key="3">
    <source>
        <dbReference type="EMBL" id="SEO31877.1"/>
    </source>
</evidence>
<dbReference type="InterPro" id="IPR031629">
    <property type="entry name" value="DpaA_N"/>
</dbReference>